<comment type="caution">
    <text evidence="1">The sequence shown here is derived from an EMBL/GenBank/DDBJ whole genome shotgun (WGS) entry which is preliminary data.</text>
</comment>
<dbReference type="AlphaFoldDB" id="A0A1F5FFC8"/>
<evidence type="ECO:0000313" key="1">
    <source>
        <dbReference type="EMBL" id="OGD78234.1"/>
    </source>
</evidence>
<accession>A0A1F5FFC8</accession>
<proteinExistence type="predicted"/>
<sequence length="224" mass="25522">MGLGVAVGELAILGAASVAAFEYGRRQEIKLRDGYCCQMAGCRCGRHLTIHHVVPESVVKERSYARNGIYNDWIYQSYKLLRRRVGGERNWNLYRDDIRGFVTDSENAVTLCEFHHSALHSDTLETVELRDNPRHLSRPAYLSVPYATAILVASIEDRLMADGFDPDAIWVEIMERGLEVMKEGDVLHGKVRNPVMLEKMSRLRWEDFSPQATEYSTPIKSIYG</sequence>
<name>A0A1F5FFC8_9BACT</name>
<protein>
    <submittedName>
        <fullName evidence="1">Uncharacterized protein</fullName>
    </submittedName>
</protein>
<dbReference type="EMBL" id="MFAM01000054">
    <property type="protein sequence ID" value="OGD78234.1"/>
    <property type="molecule type" value="Genomic_DNA"/>
</dbReference>
<gene>
    <name evidence="1" type="ORF">A2368_02830</name>
</gene>
<organism evidence="1 2">
    <name type="scientific">Candidatus Collierbacteria bacterium RIFOXYB1_FULL_49_13</name>
    <dbReference type="NCBI Taxonomy" id="1817728"/>
    <lineage>
        <taxon>Bacteria</taxon>
        <taxon>Candidatus Collieribacteriota</taxon>
    </lineage>
</organism>
<dbReference type="Proteomes" id="UP000176682">
    <property type="component" value="Unassembled WGS sequence"/>
</dbReference>
<reference evidence="1 2" key="1">
    <citation type="journal article" date="2016" name="Nat. Commun.">
        <title>Thousands of microbial genomes shed light on interconnected biogeochemical processes in an aquifer system.</title>
        <authorList>
            <person name="Anantharaman K."/>
            <person name="Brown C.T."/>
            <person name="Hug L.A."/>
            <person name="Sharon I."/>
            <person name="Castelle C.J."/>
            <person name="Probst A.J."/>
            <person name="Thomas B.C."/>
            <person name="Singh A."/>
            <person name="Wilkins M.J."/>
            <person name="Karaoz U."/>
            <person name="Brodie E.L."/>
            <person name="Williams K.H."/>
            <person name="Hubbard S.S."/>
            <person name="Banfield J.F."/>
        </authorList>
    </citation>
    <scope>NUCLEOTIDE SEQUENCE [LARGE SCALE GENOMIC DNA]</scope>
</reference>
<evidence type="ECO:0000313" key="2">
    <source>
        <dbReference type="Proteomes" id="UP000176682"/>
    </source>
</evidence>